<feature type="signal peptide" evidence="1">
    <location>
        <begin position="1"/>
        <end position="17"/>
    </location>
</feature>
<organism evidence="3 4">
    <name type="scientific">Profundicola chukchiensis</name>
    <dbReference type="NCBI Taxonomy" id="2961959"/>
    <lineage>
        <taxon>Bacteria</taxon>
        <taxon>Pseudomonadati</taxon>
        <taxon>Bacteroidota</taxon>
        <taxon>Flavobacteriia</taxon>
        <taxon>Flavobacteriales</taxon>
        <taxon>Weeksellaceae</taxon>
        <taxon>Profundicola</taxon>
    </lineage>
</organism>
<evidence type="ECO:0000313" key="4">
    <source>
        <dbReference type="Proteomes" id="UP001152599"/>
    </source>
</evidence>
<dbReference type="SUPFAM" id="SSF101874">
    <property type="entry name" value="YceI-like"/>
    <property type="match status" value="1"/>
</dbReference>
<sequence length="203" mass="22873">MRAITYLIIFVLSSTFAQIVQGQHNKTIVISPKSELNIIGSSNVNDFQCLFGFNNKRQTLPVSFKEATNGIIFNKATLSLKNTSFDCGGRAINRDFHSLLKTDQHPQIYLTLKKLTKKPQSKNLVEALVEIQIAGKSKNYVLNAKVNQKDELHILGNLKLNIKDFGLEAPKKMMGLIVVSEQIEINFNLIVEQKTSHITKFLK</sequence>
<proteinExistence type="predicted"/>
<dbReference type="AlphaFoldDB" id="A0A9X4RVB9"/>
<accession>A0A9X4RVB9</accession>
<name>A0A9X4RVB9_9FLAO</name>
<dbReference type="Gene3D" id="2.40.128.110">
    <property type="entry name" value="Lipid/polyisoprenoid-binding, YceI-like"/>
    <property type="match status" value="1"/>
</dbReference>
<keyword evidence="4" id="KW-1185">Reference proteome</keyword>
<comment type="caution">
    <text evidence="3">The sequence shown here is derived from an EMBL/GenBank/DDBJ whole genome shotgun (WGS) entry which is preliminary data.</text>
</comment>
<dbReference type="EMBL" id="JANCMU010000001">
    <property type="protein sequence ID" value="MDG4945600.1"/>
    <property type="molecule type" value="Genomic_DNA"/>
</dbReference>
<feature type="domain" description="Lipid/polyisoprenoid-binding YceI-like" evidence="2">
    <location>
        <begin position="65"/>
        <end position="189"/>
    </location>
</feature>
<dbReference type="RefSeq" id="WP_304415844.1">
    <property type="nucleotide sequence ID" value="NZ_JANAIE010000001.1"/>
</dbReference>
<dbReference type="InterPro" id="IPR036761">
    <property type="entry name" value="TTHA0802/YceI-like_sf"/>
</dbReference>
<keyword evidence="1" id="KW-0732">Signal</keyword>
<protein>
    <submittedName>
        <fullName evidence="3">YceI family protein</fullName>
    </submittedName>
</protein>
<feature type="chain" id="PRO_5040903950" evidence="1">
    <location>
        <begin position="18"/>
        <end position="203"/>
    </location>
</feature>
<dbReference type="InterPro" id="IPR007372">
    <property type="entry name" value="Lipid/polyisoprenoid-bd_YceI"/>
</dbReference>
<evidence type="ECO:0000313" key="3">
    <source>
        <dbReference type="EMBL" id="MDG4945600.1"/>
    </source>
</evidence>
<reference evidence="3" key="1">
    <citation type="submission" date="2022-07" db="EMBL/GenBank/DDBJ databases">
        <title>Description and genome-wide analysis of Profundicola chukchiensis gen. nov., sp. nov., marine bacteria isolated from bottom sediments of the Chukchi Sea.</title>
        <authorList>
            <person name="Romanenko L."/>
            <person name="Otstavnykh N."/>
            <person name="Kurilenko V."/>
            <person name="Eremeev V."/>
            <person name="Velansky P."/>
            <person name="Mikhailov V."/>
            <person name="Isaeva M."/>
        </authorList>
    </citation>
    <scope>NUCLEOTIDE SEQUENCE</scope>
    <source>
        <strain evidence="3">KMM 9713</strain>
    </source>
</reference>
<evidence type="ECO:0000256" key="1">
    <source>
        <dbReference type="SAM" id="SignalP"/>
    </source>
</evidence>
<evidence type="ECO:0000259" key="2">
    <source>
        <dbReference type="Pfam" id="PF04264"/>
    </source>
</evidence>
<gene>
    <name evidence="3" type="ORF">NMK71_04170</name>
</gene>
<dbReference type="Pfam" id="PF04264">
    <property type="entry name" value="YceI"/>
    <property type="match status" value="1"/>
</dbReference>
<dbReference type="Proteomes" id="UP001152599">
    <property type="component" value="Unassembled WGS sequence"/>
</dbReference>